<reference evidence="3" key="1">
    <citation type="journal article" date="2019" name="Int. J. Syst. Evol. Microbiol.">
        <title>The Global Catalogue of Microorganisms (GCM) 10K type strain sequencing project: providing services to taxonomists for standard genome sequencing and annotation.</title>
        <authorList>
            <consortium name="The Broad Institute Genomics Platform"/>
            <consortium name="The Broad Institute Genome Sequencing Center for Infectious Disease"/>
            <person name="Wu L."/>
            <person name="Ma J."/>
        </authorList>
    </citation>
    <scope>NUCLEOTIDE SEQUENCE [LARGE SCALE GENOMIC DNA]</scope>
    <source>
        <strain evidence="3">KCTC 22154</strain>
    </source>
</reference>
<feature type="region of interest" description="Disordered" evidence="1">
    <location>
        <begin position="1"/>
        <end position="87"/>
    </location>
</feature>
<organism evidence="2 3">
    <name type="scientific">Vreelandella hamiltonii</name>
    <dbReference type="NCBI Taxonomy" id="502829"/>
    <lineage>
        <taxon>Bacteria</taxon>
        <taxon>Pseudomonadati</taxon>
        <taxon>Pseudomonadota</taxon>
        <taxon>Gammaproteobacteria</taxon>
        <taxon>Oceanospirillales</taxon>
        <taxon>Halomonadaceae</taxon>
        <taxon>Vreelandella</taxon>
    </lineage>
</organism>
<evidence type="ECO:0000256" key="1">
    <source>
        <dbReference type="SAM" id="MobiDB-lite"/>
    </source>
</evidence>
<evidence type="ECO:0000313" key="2">
    <source>
        <dbReference type="EMBL" id="GGW34752.1"/>
    </source>
</evidence>
<comment type="caution">
    <text evidence="2">The sequence shown here is derived from an EMBL/GenBank/DDBJ whole genome shotgun (WGS) entry which is preliminary data.</text>
</comment>
<evidence type="ECO:0000313" key="3">
    <source>
        <dbReference type="Proteomes" id="UP000623776"/>
    </source>
</evidence>
<feature type="compositionally biased region" description="Low complexity" evidence="1">
    <location>
        <begin position="68"/>
        <end position="87"/>
    </location>
</feature>
<dbReference type="Proteomes" id="UP000623776">
    <property type="component" value="Unassembled WGS sequence"/>
</dbReference>
<dbReference type="AlphaFoldDB" id="A0A8H9M1L6"/>
<sequence length="104" mass="10251">MAPSLEEAGELAGLAWPRRASATGIPGRLDSSTSTPYASEMATPCAGGMPTSIHKPAAAPSRTPHPATESGTSMESSSTGANASSSKAGIGLPMALAAHSMTTP</sequence>
<name>A0A8H9M1L6_9GAMM</name>
<dbReference type="EMBL" id="BMXN01000019">
    <property type="protein sequence ID" value="GGW34752.1"/>
    <property type="molecule type" value="Genomic_DNA"/>
</dbReference>
<proteinExistence type="predicted"/>
<protein>
    <submittedName>
        <fullName evidence="2">Uncharacterized protein</fullName>
    </submittedName>
</protein>
<keyword evidence="3" id="KW-1185">Reference proteome</keyword>
<accession>A0A8H9M1L6</accession>
<gene>
    <name evidence="2" type="ORF">GCM10007157_27900</name>
</gene>